<dbReference type="InterPro" id="IPR000524">
    <property type="entry name" value="Tscrpt_reg_HTH_GntR"/>
</dbReference>
<dbReference type="InterPro" id="IPR036390">
    <property type="entry name" value="WH_DNA-bd_sf"/>
</dbReference>
<evidence type="ECO:0000256" key="3">
    <source>
        <dbReference type="ARBA" id="ARBA00023163"/>
    </source>
</evidence>
<dbReference type="Gene3D" id="1.20.120.530">
    <property type="entry name" value="GntR ligand-binding domain-like"/>
    <property type="match status" value="1"/>
</dbReference>
<dbReference type="GO" id="GO:0003700">
    <property type="term" value="F:DNA-binding transcription factor activity"/>
    <property type="evidence" value="ECO:0007669"/>
    <property type="project" value="InterPro"/>
</dbReference>
<feature type="region of interest" description="Disordered" evidence="4">
    <location>
        <begin position="1"/>
        <end position="21"/>
    </location>
</feature>
<dbReference type="SMART" id="SM00895">
    <property type="entry name" value="FCD"/>
    <property type="match status" value="1"/>
</dbReference>
<dbReference type="GO" id="GO:0003677">
    <property type="term" value="F:DNA binding"/>
    <property type="evidence" value="ECO:0007669"/>
    <property type="project" value="UniProtKB-KW"/>
</dbReference>
<dbReference type="PANTHER" id="PTHR43537">
    <property type="entry name" value="TRANSCRIPTIONAL REGULATOR, GNTR FAMILY"/>
    <property type="match status" value="1"/>
</dbReference>
<accession>A0AA38CWE3</accession>
<dbReference type="Pfam" id="PF07729">
    <property type="entry name" value="FCD"/>
    <property type="match status" value="1"/>
</dbReference>
<evidence type="ECO:0000313" key="7">
    <source>
        <dbReference type="Proteomes" id="UP001157161"/>
    </source>
</evidence>
<dbReference type="PANTHER" id="PTHR43537:SF5">
    <property type="entry name" value="UXU OPERON TRANSCRIPTIONAL REGULATOR"/>
    <property type="match status" value="1"/>
</dbReference>
<evidence type="ECO:0000256" key="2">
    <source>
        <dbReference type="ARBA" id="ARBA00023125"/>
    </source>
</evidence>
<evidence type="ECO:0000256" key="4">
    <source>
        <dbReference type="SAM" id="MobiDB-lite"/>
    </source>
</evidence>
<keyword evidence="2" id="KW-0238">DNA-binding</keyword>
<reference evidence="6" key="2">
    <citation type="submission" date="2023-02" db="EMBL/GenBank/DDBJ databases">
        <authorList>
            <person name="Sun Q."/>
            <person name="Mori K."/>
        </authorList>
    </citation>
    <scope>NUCLEOTIDE SEQUENCE</scope>
    <source>
        <strain evidence="6">NBRC 112290</strain>
    </source>
</reference>
<keyword evidence="7" id="KW-1185">Reference proteome</keyword>
<dbReference type="Proteomes" id="UP001157161">
    <property type="component" value="Unassembled WGS sequence"/>
</dbReference>
<proteinExistence type="predicted"/>
<comment type="caution">
    <text evidence="6">The sequence shown here is derived from an EMBL/GenBank/DDBJ whole genome shotgun (WGS) entry which is preliminary data.</text>
</comment>
<feature type="compositionally biased region" description="Low complexity" evidence="4">
    <location>
        <begin position="7"/>
        <end position="17"/>
    </location>
</feature>
<dbReference type="EMBL" id="BSUM01000001">
    <property type="protein sequence ID" value="GMA33027.1"/>
    <property type="molecule type" value="Genomic_DNA"/>
</dbReference>
<evidence type="ECO:0000256" key="1">
    <source>
        <dbReference type="ARBA" id="ARBA00023015"/>
    </source>
</evidence>
<gene>
    <name evidence="6" type="ORF">GCM10025875_30190</name>
</gene>
<sequence length="248" mass="27935">MCAARCTAMDTTPNTTTDADRPARRIPARQRVYEELLTELLTTNVSPFHRFTEENTAERFGASRTPVRDALLRLEADGVLVRRDGALYRYVPSAREFFELYELRVTLETAGLDRALADPTVRHDRAALEAELAVWEERRESTPDPSPRFVLADEQFHVSLLGAAGNSEATRALERVNRRIRPVRMHDYLTPDRMEATVAEHLDILEHVLRGDVAGARELLTWHVGQSQLVVHARAAAVTPFGPSGEDR</sequence>
<dbReference type="AlphaFoldDB" id="A0AA38CWE3"/>
<dbReference type="SUPFAM" id="SSF48008">
    <property type="entry name" value="GntR ligand-binding domain-like"/>
    <property type="match status" value="1"/>
</dbReference>
<dbReference type="SUPFAM" id="SSF46785">
    <property type="entry name" value="Winged helix' DNA-binding domain"/>
    <property type="match status" value="1"/>
</dbReference>
<keyword evidence="1" id="KW-0805">Transcription regulation</keyword>
<feature type="domain" description="HTH gntR-type" evidence="5">
    <location>
        <begin position="26"/>
        <end position="94"/>
    </location>
</feature>
<keyword evidence="3" id="KW-0804">Transcription</keyword>
<dbReference type="Pfam" id="PF00392">
    <property type="entry name" value="GntR"/>
    <property type="match status" value="1"/>
</dbReference>
<organism evidence="6 7">
    <name type="scientific">Litorihabitans aurantiacus</name>
    <dbReference type="NCBI Taxonomy" id="1930061"/>
    <lineage>
        <taxon>Bacteria</taxon>
        <taxon>Bacillati</taxon>
        <taxon>Actinomycetota</taxon>
        <taxon>Actinomycetes</taxon>
        <taxon>Micrococcales</taxon>
        <taxon>Beutenbergiaceae</taxon>
        <taxon>Litorihabitans</taxon>
    </lineage>
</organism>
<dbReference type="Gene3D" id="1.10.10.10">
    <property type="entry name" value="Winged helix-like DNA-binding domain superfamily/Winged helix DNA-binding domain"/>
    <property type="match status" value="1"/>
</dbReference>
<protein>
    <submittedName>
        <fullName evidence="6">GntR family transcriptional regulator</fullName>
    </submittedName>
</protein>
<dbReference type="InterPro" id="IPR036388">
    <property type="entry name" value="WH-like_DNA-bd_sf"/>
</dbReference>
<dbReference type="PROSITE" id="PS50949">
    <property type="entry name" value="HTH_GNTR"/>
    <property type="match status" value="1"/>
</dbReference>
<name>A0AA38CWE3_9MICO</name>
<evidence type="ECO:0000313" key="6">
    <source>
        <dbReference type="EMBL" id="GMA33027.1"/>
    </source>
</evidence>
<dbReference type="InterPro" id="IPR008920">
    <property type="entry name" value="TF_FadR/GntR_C"/>
</dbReference>
<dbReference type="InterPro" id="IPR011711">
    <property type="entry name" value="GntR_C"/>
</dbReference>
<evidence type="ECO:0000259" key="5">
    <source>
        <dbReference type="PROSITE" id="PS50949"/>
    </source>
</evidence>
<reference evidence="6" key="1">
    <citation type="journal article" date="2014" name="Int. J. Syst. Evol. Microbiol.">
        <title>Complete genome sequence of Corynebacterium casei LMG S-19264T (=DSM 44701T), isolated from a smear-ripened cheese.</title>
        <authorList>
            <consortium name="US DOE Joint Genome Institute (JGI-PGF)"/>
            <person name="Walter F."/>
            <person name="Albersmeier A."/>
            <person name="Kalinowski J."/>
            <person name="Ruckert C."/>
        </authorList>
    </citation>
    <scope>NUCLEOTIDE SEQUENCE</scope>
    <source>
        <strain evidence="6">NBRC 112290</strain>
    </source>
</reference>